<protein>
    <submittedName>
        <fullName evidence="2">Uncharacterized protein</fullName>
    </submittedName>
</protein>
<organism evidence="2 3">
    <name type="scientific">Helianthus annuus</name>
    <name type="common">Common sunflower</name>
    <dbReference type="NCBI Taxonomy" id="4232"/>
    <lineage>
        <taxon>Eukaryota</taxon>
        <taxon>Viridiplantae</taxon>
        <taxon>Streptophyta</taxon>
        <taxon>Embryophyta</taxon>
        <taxon>Tracheophyta</taxon>
        <taxon>Spermatophyta</taxon>
        <taxon>Magnoliopsida</taxon>
        <taxon>eudicotyledons</taxon>
        <taxon>Gunneridae</taxon>
        <taxon>Pentapetalae</taxon>
        <taxon>asterids</taxon>
        <taxon>campanulids</taxon>
        <taxon>Asterales</taxon>
        <taxon>Asteraceae</taxon>
        <taxon>Asteroideae</taxon>
        <taxon>Heliantheae alliance</taxon>
        <taxon>Heliantheae</taxon>
        <taxon>Helianthus</taxon>
    </lineage>
</organism>
<dbReference type="Proteomes" id="UP000215914">
    <property type="component" value="Chromosome 2"/>
</dbReference>
<gene>
    <name evidence="2" type="ORF">HannXRQ_Chr02g0032301</name>
</gene>
<evidence type="ECO:0000313" key="2">
    <source>
        <dbReference type="EMBL" id="OTG33219.1"/>
    </source>
</evidence>
<evidence type="ECO:0000256" key="1">
    <source>
        <dbReference type="SAM" id="MobiDB-lite"/>
    </source>
</evidence>
<feature type="compositionally biased region" description="Basic and acidic residues" evidence="1">
    <location>
        <begin position="106"/>
        <end position="118"/>
    </location>
</feature>
<sequence length="305" mass="34768">MGVFKLPIVEAHLCRFSCIKWMVLICLDALICLPMQCLNANLKGLSLATLRFGIDYVASEGRKDPKKCWYFQSLIDYDEYRRLRDGTGLRVGTAWKVKRKRSKRKVAGESKDPAASKVEKKRKKGEEVEPTNPAASKVESMGKQKQKEVKSKSPAASKVESMGKKKQKEVESKNRAASKVERKKNQKLKEGGSKNPAASKIERKRKGKEAESENPAGNTNNVIDVEEDSDNMTLGEFMSKQRALKKKKKQTASEAEEPREPEMTDDEKWDPRTTPCYFYEDPADFPIEKMRKYLRKLTDREVIVP</sequence>
<dbReference type="InParanoid" id="A0A251VD78"/>
<dbReference type="EMBL" id="CM007891">
    <property type="protein sequence ID" value="OTG33219.1"/>
    <property type="molecule type" value="Genomic_DNA"/>
</dbReference>
<evidence type="ECO:0000313" key="3">
    <source>
        <dbReference type="Proteomes" id="UP000215914"/>
    </source>
</evidence>
<feature type="compositionally biased region" description="Basic and acidic residues" evidence="1">
    <location>
        <begin position="168"/>
        <end position="180"/>
    </location>
</feature>
<accession>A0A251VD78</accession>
<proteinExistence type="predicted"/>
<dbReference type="AlphaFoldDB" id="A0A251VD78"/>
<keyword evidence="3" id="KW-1185">Reference proteome</keyword>
<feature type="compositionally biased region" description="Basic and acidic residues" evidence="1">
    <location>
        <begin position="140"/>
        <end position="151"/>
    </location>
</feature>
<reference evidence="3" key="1">
    <citation type="journal article" date="2017" name="Nature">
        <title>The sunflower genome provides insights into oil metabolism, flowering and Asterid evolution.</title>
        <authorList>
            <person name="Badouin H."/>
            <person name="Gouzy J."/>
            <person name="Grassa C.J."/>
            <person name="Murat F."/>
            <person name="Staton S.E."/>
            <person name="Cottret L."/>
            <person name="Lelandais-Briere C."/>
            <person name="Owens G.L."/>
            <person name="Carrere S."/>
            <person name="Mayjonade B."/>
            <person name="Legrand L."/>
            <person name="Gill N."/>
            <person name="Kane N.C."/>
            <person name="Bowers J.E."/>
            <person name="Hubner S."/>
            <person name="Bellec A."/>
            <person name="Berard A."/>
            <person name="Berges H."/>
            <person name="Blanchet N."/>
            <person name="Boniface M.C."/>
            <person name="Brunel D."/>
            <person name="Catrice O."/>
            <person name="Chaidir N."/>
            <person name="Claudel C."/>
            <person name="Donnadieu C."/>
            <person name="Faraut T."/>
            <person name="Fievet G."/>
            <person name="Helmstetter N."/>
            <person name="King M."/>
            <person name="Knapp S.J."/>
            <person name="Lai Z."/>
            <person name="Le Paslier M.C."/>
            <person name="Lippi Y."/>
            <person name="Lorenzon L."/>
            <person name="Mandel J.R."/>
            <person name="Marage G."/>
            <person name="Marchand G."/>
            <person name="Marquand E."/>
            <person name="Bret-Mestries E."/>
            <person name="Morien E."/>
            <person name="Nambeesan S."/>
            <person name="Nguyen T."/>
            <person name="Pegot-Espagnet P."/>
            <person name="Pouilly N."/>
            <person name="Raftis F."/>
            <person name="Sallet E."/>
            <person name="Schiex T."/>
            <person name="Thomas J."/>
            <person name="Vandecasteele C."/>
            <person name="Vares D."/>
            <person name="Vear F."/>
            <person name="Vautrin S."/>
            <person name="Crespi M."/>
            <person name="Mangin B."/>
            <person name="Burke J.M."/>
            <person name="Salse J."/>
            <person name="Munos S."/>
            <person name="Vincourt P."/>
            <person name="Rieseberg L.H."/>
            <person name="Langlade N.B."/>
        </authorList>
    </citation>
    <scope>NUCLEOTIDE SEQUENCE [LARGE SCALE GENOMIC DNA]</scope>
    <source>
        <strain evidence="3">cv. SF193</strain>
    </source>
</reference>
<feature type="region of interest" description="Disordered" evidence="1">
    <location>
        <begin position="100"/>
        <end position="275"/>
    </location>
</feature>
<name>A0A251VD78_HELAN</name>